<comment type="caution">
    <text evidence="5">The sequence shown here is derived from an EMBL/GenBank/DDBJ whole genome shotgun (WGS) entry which is preliminary data.</text>
</comment>
<dbReference type="PRINTS" id="PR00080">
    <property type="entry name" value="SDRFAMILY"/>
</dbReference>
<proteinExistence type="inferred from homology"/>
<evidence type="ECO:0000256" key="1">
    <source>
        <dbReference type="ARBA" id="ARBA00006484"/>
    </source>
</evidence>
<dbReference type="PANTHER" id="PTHR44169">
    <property type="entry name" value="NADPH-DEPENDENT 1-ACYLDIHYDROXYACETONE PHOSPHATE REDUCTASE"/>
    <property type="match status" value="1"/>
</dbReference>
<evidence type="ECO:0000256" key="4">
    <source>
        <dbReference type="RuleBase" id="RU000363"/>
    </source>
</evidence>
<dbReference type="Proteomes" id="UP001265746">
    <property type="component" value="Unassembled WGS sequence"/>
</dbReference>
<dbReference type="Pfam" id="PF00106">
    <property type="entry name" value="adh_short"/>
    <property type="match status" value="1"/>
</dbReference>
<name>A0AAD9SP34_PHOAM</name>
<keyword evidence="3" id="KW-0560">Oxidoreductase</keyword>
<dbReference type="GO" id="GO:0006654">
    <property type="term" value="P:phosphatidic acid biosynthetic process"/>
    <property type="evidence" value="ECO:0007669"/>
    <property type="project" value="TreeGrafter"/>
</dbReference>
<dbReference type="Gene3D" id="3.40.50.720">
    <property type="entry name" value="NAD(P)-binding Rossmann-like Domain"/>
    <property type="match status" value="1"/>
</dbReference>
<dbReference type="GO" id="GO:0000140">
    <property type="term" value="F:acylglycerone-phosphate reductase (NADP+) activity"/>
    <property type="evidence" value="ECO:0007669"/>
    <property type="project" value="TreeGrafter"/>
</dbReference>
<dbReference type="GO" id="GO:0005811">
    <property type="term" value="C:lipid droplet"/>
    <property type="evidence" value="ECO:0007669"/>
    <property type="project" value="TreeGrafter"/>
</dbReference>
<dbReference type="SUPFAM" id="SSF51735">
    <property type="entry name" value="NAD(P)-binding Rossmann-fold domains"/>
    <property type="match status" value="1"/>
</dbReference>
<keyword evidence="2" id="KW-0521">NADP</keyword>
<sequence>MALDVADPSSIAAAARAVADSGRGLQVLVNNAGGGYVRPVLDIDIAAAQRLFDINLWGPLRMIQAFADLLISSRGRIVNVSSSAAVINSPWYSTYAGSKAALNTVSETLRLELEPFGVSVTTIMPGVIDSKLHVNDAAVFDIPPSSRYSPIRDIIASNASGEFLPKDSLSAEKFAELVLDDVIGTGKGGLVSRGPYASMLRRISQWAPTWVGDYLFSQNQGLKELSHAQDKGT</sequence>
<evidence type="ECO:0000256" key="2">
    <source>
        <dbReference type="ARBA" id="ARBA00022857"/>
    </source>
</evidence>
<comment type="similarity">
    <text evidence="1 4">Belongs to the short-chain dehydrogenases/reductases (SDR) family.</text>
</comment>
<dbReference type="InterPro" id="IPR036291">
    <property type="entry name" value="NAD(P)-bd_dom_sf"/>
</dbReference>
<keyword evidence="6" id="KW-1185">Reference proteome</keyword>
<dbReference type="PRINTS" id="PR00081">
    <property type="entry name" value="GDHRDH"/>
</dbReference>
<dbReference type="GO" id="GO:0019433">
    <property type="term" value="P:triglyceride catabolic process"/>
    <property type="evidence" value="ECO:0007669"/>
    <property type="project" value="TreeGrafter"/>
</dbReference>
<dbReference type="GO" id="GO:0004806">
    <property type="term" value="F:triacylglycerol lipase activity"/>
    <property type="evidence" value="ECO:0007669"/>
    <property type="project" value="TreeGrafter"/>
</dbReference>
<gene>
    <name evidence="5" type="ORF">N8I77_000266</name>
</gene>
<accession>A0AAD9SP34</accession>
<dbReference type="InterPro" id="IPR020904">
    <property type="entry name" value="Sc_DH/Rdtase_CS"/>
</dbReference>
<dbReference type="PANTHER" id="PTHR44169:SF6">
    <property type="entry name" value="NADPH-DEPENDENT 1-ACYLDIHYDROXYACETONE PHOSPHATE REDUCTASE"/>
    <property type="match status" value="1"/>
</dbReference>
<evidence type="ECO:0000313" key="5">
    <source>
        <dbReference type="EMBL" id="KAK2613348.1"/>
    </source>
</evidence>
<protein>
    <submittedName>
        <fullName evidence="5">Uncharacterized protein</fullName>
    </submittedName>
</protein>
<evidence type="ECO:0000256" key="3">
    <source>
        <dbReference type="ARBA" id="ARBA00023002"/>
    </source>
</evidence>
<dbReference type="GO" id="GO:0005783">
    <property type="term" value="C:endoplasmic reticulum"/>
    <property type="evidence" value="ECO:0007669"/>
    <property type="project" value="TreeGrafter"/>
</dbReference>
<evidence type="ECO:0000313" key="6">
    <source>
        <dbReference type="Proteomes" id="UP001265746"/>
    </source>
</evidence>
<dbReference type="AlphaFoldDB" id="A0AAD9SP34"/>
<organism evidence="5 6">
    <name type="scientific">Phomopsis amygdali</name>
    <name type="common">Fusicoccum amygdali</name>
    <dbReference type="NCBI Taxonomy" id="1214568"/>
    <lineage>
        <taxon>Eukaryota</taxon>
        <taxon>Fungi</taxon>
        <taxon>Dikarya</taxon>
        <taxon>Ascomycota</taxon>
        <taxon>Pezizomycotina</taxon>
        <taxon>Sordariomycetes</taxon>
        <taxon>Sordariomycetidae</taxon>
        <taxon>Diaporthales</taxon>
        <taxon>Diaporthaceae</taxon>
        <taxon>Diaporthe</taxon>
    </lineage>
</organism>
<dbReference type="InterPro" id="IPR002347">
    <property type="entry name" value="SDR_fam"/>
</dbReference>
<dbReference type="PROSITE" id="PS00061">
    <property type="entry name" value="ADH_SHORT"/>
    <property type="match status" value="1"/>
</dbReference>
<reference evidence="5" key="1">
    <citation type="submission" date="2023-06" db="EMBL/GenBank/DDBJ databases">
        <authorList>
            <person name="Noh H."/>
        </authorList>
    </citation>
    <scope>NUCLEOTIDE SEQUENCE</scope>
    <source>
        <strain evidence="5">DUCC20226</strain>
    </source>
</reference>
<dbReference type="EMBL" id="JAUJFL010000001">
    <property type="protein sequence ID" value="KAK2613348.1"/>
    <property type="molecule type" value="Genomic_DNA"/>
</dbReference>